<proteinExistence type="predicted"/>
<dbReference type="EMBL" id="JBHMBW010000103">
    <property type="protein sequence ID" value="MFB9630936.1"/>
    <property type="molecule type" value="Genomic_DNA"/>
</dbReference>
<dbReference type="Gene3D" id="3.20.20.80">
    <property type="entry name" value="Glycosidases"/>
    <property type="match status" value="1"/>
</dbReference>
<keyword evidence="2" id="KW-1185">Reference proteome</keyword>
<evidence type="ECO:0000313" key="1">
    <source>
        <dbReference type="EMBL" id="MFB9630936.1"/>
    </source>
</evidence>
<gene>
    <name evidence="1" type="ORF">ACFFSA_48385</name>
</gene>
<name>A0ABV5SGZ1_9ACTN</name>
<protein>
    <submittedName>
        <fullName evidence="1">Cellulase-like family protein</fullName>
    </submittedName>
</protein>
<dbReference type="Proteomes" id="UP001589532">
    <property type="component" value="Unassembled WGS sequence"/>
</dbReference>
<reference evidence="1 2" key="1">
    <citation type="submission" date="2024-09" db="EMBL/GenBank/DDBJ databases">
        <authorList>
            <person name="Sun Q."/>
            <person name="Mori K."/>
        </authorList>
    </citation>
    <scope>NUCLEOTIDE SEQUENCE [LARGE SCALE GENOMIC DNA]</scope>
    <source>
        <strain evidence="1 2">JCM 3143</strain>
    </source>
</reference>
<dbReference type="RefSeq" id="WP_344984573.1">
    <property type="nucleotide sequence ID" value="NZ_BAAAXV010000001.1"/>
</dbReference>
<accession>A0ABV5SGZ1</accession>
<dbReference type="InterPro" id="IPR024778">
    <property type="entry name" value="Put_cellulase"/>
</dbReference>
<comment type="caution">
    <text evidence="1">The sequence shown here is derived from an EMBL/GenBank/DDBJ whole genome shotgun (WGS) entry which is preliminary data.</text>
</comment>
<organism evidence="1 2">
    <name type="scientific">Nonomuraea helvata</name>
    <dbReference type="NCBI Taxonomy" id="37484"/>
    <lineage>
        <taxon>Bacteria</taxon>
        <taxon>Bacillati</taxon>
        <taxon>Actinomycetota</taxon>
        <taxon>Actinomycetes</taxon>
        <taxon>Streptosporangiales</taxon>
        <taxon>Streptosporangiaceae</taxon>
        <taxon>Nonomuraea</taxon>
    </lineage>
</organism>
<dbReference type="SUPFAM" id="SSF51445">
    <property type="entry name" value="(Trans)glycosidases"/>
    <property type="match status" value="1"/>
</dbReference>
<evidence type="ECO:0000313" key="2">
    <source>
        <dbReference type="Proteomes" id="UP001589532"/>
    </source>
</evidence>
<sequence length="373" mass="42376">MTLTHSPLAITMWDFSWLERRWDGAGYQDWDRALGELVERGYDAVRIDAFPHLVAAGPERTWRLLPVWHFEAWGATEPVSVRVLPELLEFIQACAARGLRVALSSWFRKDELDTRSRIRTAADLARIWDVTLSAIERAGLGDSIYFVDLVNEWPLAMWAPFLYGNDPDAETLSRGHEVVRSWTREAIGTLRAAHPQYRYTLSVCTETTGADGEDLSELDLLEPHVWMTPQATTDFYARIGYDLHHSQFDPRAYEPLSGPAERLYRAEPEQWSAVLTEHIGKVAEWSRSAGKPLVTTECWGIVNYKDGPGRDWGWVKELCEIGVRAALATGRWEALATSNFCGPQFTGMWRDIAWHRRMTDAIHAGVTEFAPVS</sequence>
<dbReference type="Pfam" id="PF12876">
    <property type="entry name" value="Cellulase-like"/>
    <property type="match status" value="1"/>
</dbReference>
<dbReference type="InterPro" id="IPR017853">
    <property type="entry name" value="GH"/>
</dbReference>